<reference evidence="1" key="1">
    <citation type="submission" date="2020-08" db="EMBL/GenBank/DDBJ databases">
        <title>Genome sequencing and assembly of the red palm weevil Rhynchophorus ferrugineus.</title>
        <authorList>
            <person name="Dias G.B."/>
            <person name="Bergman C.M."/>
            <person name="Manee M."/>
        </authorList>
    </citation>
    <scope>NUCLEOTIDE SEQUENCE</scope>
    <source>
        <strain evidence="1">AA-2017</strain>
        <tissue evidence="1">Whole larva</tissue>
    </source>
</reference>
<organism evidence="1 2">
    <name type="scientific">Rhynchophorus ferrugineus</name>
    <name type="common">Red palm weevil</name>
    <name type="synonym">Curculio ferrugineus</name>
    <dbReference type="NCBI Taxonomy" id="354439"/>
    <lineage>
        <taxon>Eukaryota</taxon>
        <taxon>Metazoa</taxon>
        <taxon>Ecdysozoa</taxon>
        <taxon>Arthropoda</taxon>
        <taxon>Hexapoda</taxon>
        <taxon>Insecta</taxon>
        <taxon>Pterygota</taxon>
        <taxon>Neoptera</taxon>
        <taxon>Endopterygota</taxon>
        <taxon>Coleoptera</taxon>
        <taxon>Polyphaga</taxon>
        <taxon>Cucujiformia</taxon>
        <taxon>Curculionidae</taxon>
        <taxon>Dryophthorinae</taxon>
        <taxon>Rhynchophorus</taxon>
    </lineage>
</organism>
<dbReference type="AlphaFoldDB" id="A0A834M3Q7"/>
<evidence type="ECO:0000313" key="1">
    <source>
        <dbReference type="EMBL" id="KAF7266641.1"/>
    </source>
</evidence>
<dbReference type="EMBL" id="JAACXV010014526">
    <property type="protein sequence ID" value="KAF7266641.1"/>
    <property type="molecule type" value="Genomic_DNA"/>
</dbReference>
<proteinExistence type="predicted"/>
<sequence length="115" mass="12755">MSYSTALAKKSPTSTIAIQCSLEVEPSVLSDFSYYLIIAFELAHPDLLESTAILPAFSPLRISLSPSPIKSILKNWCSEQTEILNILDKHFSKPSIFRPRISSSPSKSLPQRAFL</sequence>
<evidence type="ECO:0000313" key="2">
    <source>
        <dbReference type="Proteomes" id="UP000625711"/>
    </source>
</evidence>
<name>A0A834M3Q7_RHYFE</name>
<gene>
    <name evidence="1" type="ORF">GWI33_020136</name>
</gene>
<dbReference type="Proteomes" id="UP000625711">
    <property type="component" value="Unassembled WGS sequence"/>
</dbReference>
<accession>A0A834M3Q7</accession>
<protein>
    <submittedName>
        <fullName evidence="1">Uncharacterized protein</fullName>
    </submittedName>
</protein>
<comment type="caution">
    <text evidence="1">The sequence shown here is derived from an EMBL/GenBank/DDBJ whole genome shotgun (WGS) entry which is preliminary data.</text>
</comment>
<keyword evidence="2" id="KW-1185">Reference proteome</keyword>